<reference evidence="11 12" key="1">
    <citation type="submission" date="2017-04" db="EMBL/GenBank/DDBJ databases">
        <title>Draft Aigarchaeota genome from a New Zealand hot spring.</title>
        <authorList>
            <person name="Reysenbach A.-L."/>
            <person name="Donaho J.A."/>
            <person name="Gerhart J."/>
            <person name="Kelley J.F."/>
            <person name="Kouba K."/>
            <person name="Podar M."/>
            <person name="Stott M."/>
        </authorList>
    </citation>
    <scope>NUCLEOTIDE SEQUENCE [LARGE SCALE GENOMIC DNA]</scope>
    <source>
        <strain evidence="11">NZ13_MG1</strain>
    </source>
</reference>
<proteinExistence type="inferred from homology"/>
<dbReference type="InterPro" id="IPR003439">
    <property type="entry name" value="ABC_transporter-like_ATP-bd"/>
</dbReference>
<dbReference type="Gene3D" id="3.40.50.300">
    <property type="entry name" value="P-loop containing nucleotide triphosphate hydrolases"/>
    <property type="match status" value="1"/>
</dbReference>
<name>A0A2R7Y3I1_9ARCH</name>
<dbReference type="SUPFAM" id="SSF52540">
    <property type="entry name" value="P-loop containing nucleoside triphosphate hydrolases"/>
    <property type="match status" value="1"/>
</dbReference>
<evidence type="ECO:0000256" key="2">
    <source>
        <dbReference type="ARBA" id="ARBA00005417"/>
    </source>
</evidence>
<dbReference type="EMBL" id="NDWU01000009">
    <property type="protein sequence ID" value="PUA32064.1"/>
    <property type="molecule type" value="Genomic_DNA"/>
</dbReference>
<dbReference type="GO" id="GO:0016887">
    <property type="term" value="F:ATP hydrolysis activity"/>
    <property type="evidence" value="ECO:0007669"/>
    <property type="project" value="InterPro"/>
</dbReference>
<evidence type="ECO:0000259" key="10">
    <source>
        <dbReference type="PROSITE" id="PS50893"/>
    </source>
</evidence>
<dbReference type="Proteomes" id="UP000244066">
    <property type="component" value="Unassembled WGS sequence"/>
</dbReference>
<accession>A0A2R7Y3I1</accession>
<organism evidence="11 12">
    <name type="scientific">Candidatus Terraquivivens tikiterensis</name>
    <dbReference type="NCBI Taxonomy" id="1980982"/>
    <lineage>
        <taxon>Archaea</taxon>
        <taxon>Nitrososphaerota</taxon>
        <taxon>Candidatus Wolframiiraptoraceae</taxon>
        <taxon>Candidatus Terraquivivens</taxon>
    </lineage>
</organism>
<dbReference type="GO" id="GO:0042626">
    <property type="term" value="F:ATPase-coupled transmembrane transporter activity"/>
    <property type="evidence" value="ECO:0007669"/>
    <property type="project" value="TreeGrafter"/>
</dbReference>
<dbReference type="GO" id="GO:0043190">
    <property type="term" value="C:ATP-binding cassette (ABC) transporter complex"/>
    <property type="evidence" value="ECO:0007669"/>
    <property type="project" value="TreeGrafter"/>
</dbReference>
<dbReference type="InterPro" id="IPR027417">
    <property type="entry name" value="P-loop_NTPase"/>
</dbReference>
<dbReference type="CDD" id="cd03225">
    <property type="entry name" value="ABC_cobalt_CbiO_domain1"/>
    <property type="match status" value="1"/>
</dbReference>
<evidence type="ECO:0000256" key="4">
    <source>
        <dbReference type="ARBA" id="ARBA00022475"/>
    </source>
</evidence>
<dbReference type="PROSITE" id="PS50893">
    <property type="entry name" value="ABC_TRANSPORTER_2"/>
    <property type="match status" value="1"/>
</dbReference>
<keyword evidence="7" id="KW-1278">Translocase</keyword>
<dbReference type="Pfam" id="PF00005">
    <property type="entry name" value="ABC_tran"/>
    <property type="match status" value="1"/>
</dbReference>
<gene>
    <name evidence="11" type="ORF">B9J98_04210</name>
</gene>
<dbReference type="InterPro" id="IPR017871">
    <property type="entry name" value="ABC_transporter-like_CS"/>
</dbReference>
<evidence type="ECO:0000256" key="5">
    <source>
        <dbReference type="ARBA" id="ARBA00022741"/>
    </source>
</evidence>
<evidence type="ECO:0000313" key="12">
    <source>
        <dbReference type="Proteomes" id="UP000244066"/>
    </source>
</evidence>
<feature type="domain" description="ABC transporter" evidence="10">
    <location>
        <begin position="2"/>
        <end position="235"/>
    </location>
</feature>
<dbReference type="InterPro" id="IPR015856">
    <property type="entry name" value="ABC_transpr_CbiO/EcfA_su"/>
</dbReference>
<evidence type="ECO:0000256" key="1">
    <source>
        <dbReference type="ARBA" id="ARBA00004202"/>
    </source>
</evidence>
<dbReference type="FunFam" id="3.40.50.300:FF:000224">
    <property type="entry name" value="Energy-coupling factor transporter ATP-binding protein EcfA"/>
    <property type="match status" value="1"/>
</dbReference>
<dbReference type="SMART" id="SM00382">
    <property type="entry name" value="AAA"/>
    <property type="match status" value="1"/>
</dbReference>
<dbReference type="InterPro" id="IPR003593">
    <property type="entry name" value="AAA+_ATPase"/>
</dbReference>
<evidence type="ECO:0000256" key="3">
    <source>
        <dbReference type="ARBA" id="ARBA00022448"/>
    </source>
</evidence>
<keyword evidence="3" id="KW-0813">Transport</keyword>
<dbReference type="PROSITE" id="PS00211">
    <property type="entry name" value="ABC_TRANSPORTER_1"/>
    <property type="match status" value="1"/>
</dbReference>
<sequence>MIKFDSVTYVYPTGVRALSGISVEIGKGELVALMGENGAGKTTFIKHLNGLLKPTSGRVYVDGKDTRSLSVAQLSRKVGIVFQNAEDMFFLPTVEEEVAFSLRNLGFDEGTVRRRVDWALRFMELEAYRNRSPFLLSGGEKKRLALAIILAWNPQVVAMDEPTVGQDSVQKEKLKEMVRQMVLQGRTVIISTHDVEFVAELRPRVILMSKGRIVADGRAEDILTDAGLLEGCSLLMPQVAATMSRLRDLGFDAKVISVEDAVKSIVERLRAVEHTRGS</sequence>
<comment type="similarity">
    <text evidence="2">Belongs to the ABC transporter superfamily.</text>
</comment>
<keyword evidence="6" id="KW-0067">ATP-binding</keyword>
<protein>
    <recommendedName>
        <fullName evidence="10">ABC transporter domain-containing protein</fullName>
    </recommendedName>
</protein>
<evidence type="ECO:0000256" key="9">
    <source>
        <dbReference type="ARBA" id="ARBA00025157"/>
    </source>
</evidence>
<dbReference type="PANTHER" id="PTHR43553">
    <property type="entry name" value="HEAVY METAL TRANSPORTER"/>
    <property type="match status" value="1"/>
</dbReference>
<evidence type="ECO:0000256" key="6">
    <source>
        <dbReference type="ARBA" id="ARBA00022840"/>
    </source>
</evidence>
<comment type="function">
    <text evidence="9">Probably part of an ABC transporter complex. Responsible for energy coupling to the transport system.</text>
</comment>
<evidence type="ECO:0000256" key="8">
    <source>
        <dbReference type="ARBA" id="ARBA00023136"/>
    </source>
</evidence>
<dbReference type="AlphaFoldDB" id="A0A2R7Y3I1"/>
<comment type="caution">
    <text evidence="11">The sequence shown here is derived from an EMBL/GenBank/DDBJ whole genome shotgun (WGS) entry which is preliminary data.</text>
</comment>
<keyword evidence="5" id="KW-0547">Nucleotide-binding</keyword>
<comment type="subcellular location">
    <subcellularLocation>
        <location evidence="1">Cell membrane</location>
        <topology evidence="1">Peripheral membrane protein</topology>
    </subcellularLocation>
</comment>
<evidence type="ECO:0000313" key="11">
    <source>
        <dbReference type="EMBL" id="PUA32064.1"/>
    </source>
</evidence>
<dbReference type="PANTHER" id="PTHR43553:SF24">
    <property type="entry name" value="ENERGY-COUPLING FACTOR TRANSPORTER ATP-BINDING PROTEIN ECFA1"/>
    <property type="match status" value="1"/>
</dbReference>
<dbReference type="InterPro" id="IPR050095">
    <property type="entry name" value="ECF_ABC_transporter_ATP-bd"/>
</dbReference>
<dbReference type="GO" id="GO:0005524">
    <property type="term" value="F:ATP binding"/>
    <property type="evidence" value="ECO:0007669"/>
    <property type="project" value="UniProtKB-KW"/>
</dbReference>
<keyword evidence="4" id="KW-1003">Cell membrane</keyword>
<keyword evidence="8" id="KW-0472">Membrane</keyword>
<evidence type="ECO:0000256" key="7">
    <source>
        <dbReference type="ARBA" id="ARBA00022967"/>
    </source>
</evidence>